<dbReference type="SUPFAM" id="SSF82919">
    <property type="entry name" value="Zn-finger domain of Sec23/24"/>
    <property type="match status" value="1"/>
</dbReference>
<dbReference type="GO" id="GO:0000149">
    <property type="term" value="F:SNARE binding"/>
    <property type="evidence" value="ECO:0007669"/>
    <property type="project" value="TreeGrafter"/>
</dbReference>
<feature type="domain" description="Sec23/Sec24 beta-sandwich" evidence="8">
    <location>
        <begin position="480"/>
        <end position="576"/>
    </location>
</feature>
<feature type="region of interest" description="Disordered" evidence="4">
    <location>
        <begin position="1"/>
        <end position="80"/>
    </location>
</feature>
<dbReference type="SUPFAM" id="SSF81995">
    <property type="entry name" value="beta-sandwich domain of Sec23/24"/>
    <property type="match status" value="1"/>
</dbReference>
<dbReference type="Gene3D" id="3.40.20.10">
    <property type="entry name" value="Severin"/>
    <property type="match status" value="1"/>
</dbReference>
<comment type="caution">
    <text evidence="9">The sequence shown here is derived from an EMBL/GenBank/DDBJ whole genome shotgun (WGS) entry which is preliminary data.</text>
</comment>
<dbReference type="Gene3D" id="2.60.40.1670">
    <property type="entry name" value="beta-sandwich domain of Sec23/24"/>
    <property type="match status" value="1"/>
</dbReference>
<sequence>MAPREGYSRSGYGRTSSLRRSRAEPEMTHHVLDPGNPEKLPRPISGIDAEAVYGSIEEEGPVEFSPTSPSKSPEARSVAREQNAARQFLWSSMDAVMLRPDSSHLPVPLSVVLTPFADSADFTSLPISDTGKEEPLRCPRCRCYANPHFKWSVRENRKFTCNMCGHSLDVPKTFLEDMERNAQTADADTHPELVFGSVDFTAAALLEEDLPGPFVPAVCFAVETSPQAIKRGFTAAALEALEKTLQAPHPLERAVYLVTFDEAVTFYVPGNRGRFRAVVMPDVDEPFVPVSPESLGVHMADPEGKEMFLQLLADLRSSFHTSPDSSPREESPFDPFHLEDCEVASSTVLRTGVQTLAALGGGDLVLFQATVPAVPDDSVPEDDDDVLSPKTPKTPRTPKTPITPLKKRKRTFLEEMHRSCCRSGVAVSAVTAPHDADASRLHWLPWRTGGDVLHLPNFPAAGQQIASQLQHWVHKMQASAYNCVVKLRCSKGLCCKSLLAPWPAAASAEDQSAFEVPRLSPDMSVTFTLLPEIEPDPEEEYLRSRERKSLAVQAAILYTNCKGERLLRTHTRSLSIVTSARQILNSINMAPLMATLVKQAVIIALDPTQNPKLPRDMLLESCLQILTTYRRRCVDLPNKQKLVTSKQLQLLPLYILAARKLLYAFVGCKEDKVQEEMLQRILRMPIHNIMIALYPRVYPLPATFPEGVDLPRHSPAAEEQVSRGAAPGYLVVNGLGMWYQAGAQGELREAAAELAERIREVLQPAPDWIPLAELPQLVQPALPEKVGQEAAPRRPKYGSRTPGASFGTPSVTKATSETSWPEKVLLSALFVEDSGVTEMSYPEWISFLQEQLVLRLTES</sequence>
<feature type="domain" description="Zinc finger Sec23/Sec24-type" evidence="5">
    <location>
        <begin position="135"/>
        <end position="172"/>
    </location>
</feature>
<feature type="domain" description="Sec23/Sec24 trunk" evidence="6">
    <location>
        <begin position="216"/>
        <end position="464"/>
    </location>
</feature>
<dbReference type="EMBL" id="CAUJNA010003371">
    <property type="protein sequence ID" value="CAJ1400418.1"/>
    <property type="molecule type" value="Genomic_DNA"/>
</dbReference>
<dbReference type="InterPro" id="IPR036174">
    <property type="entry name" value="Znf_Sec23_Sec24_sf"/>
</dbReference>
<proteinExistence type="inferred from homology"/>
<dbReference type="GO" id="GO:0030127">
    <property type="term" value="C:COPII vesicle coat"/>
    <property type="evidence" value="ECO:0007669"/>
    <property type="project" value="InterPro"/>
</dbReference>
<dbReference type="Gene3D" id="2.30.30.380">
    <property type="entry name" value="Zn-finger domain of Sec23/24"/>
    <property type="match status" value="1"/>
</dbReference>
<feature type="compositionally biased region" description="Low complexity" evidence="4">
    <location>
        <begin position="8"/>
        <end position="18"/>
    </location>
</feature>
<dbReference type="GO" id="GO:0006886">
    <property type="term" value="P:intracellular protein transport"/>
    <property type="evidence" value="ECO:0007669"/>
    <property type="project" value="InterPro"/>
</dbReference>
<dbReference type="InterPro" id="IPR012990">
    <property type="entry name" value="Beta-sandwich_Sec23_24"/>
</dbReference>
<evidence type="ECO:0000259" key="5">
    <source>
        <dbReference type="Pfam" id="PF04810"/>
    </source>
</evidence>
<evidence type="ECO:0000259" key="8">
    <source>
        <dbReference type="Pfam" id="PF08033"/>
    </source>
</evidence>
<evidence type="ECO:0000256" key="4">
    <source>
        <dbReference type="SAM" id="MobiDB-lite"/>
    </source>
</evidence>
<dbReference type="Pfam" id="PF04815">
    <property type="entry name" value="Sec23_helical"/>
    <property type="match status" value="1"/>
</dbReference>
<dbReference type="PANTHER" id="PTHR13803">
    <property type="entry name" value="SEC24-RELATED PROTEIN"/>
    <property type="match status" value="1"/>
</dbReference>
<dbReference type="GO" id="GO:0090110">
    <property type="term" value="P:COPII-coated vesicle cargo loading"/>
    <property type="evidence" value="ECO:0007669"/>
    <property type="project" value="TreeGrafter"/>
</dbReference>
<accession>A0AA36NFQ7</accession>
<feature type="domain" description="Sec23/Sec24 helical" evidence="7">
    <location>
        <begin position="592"/>
        <end position="661"/>
    </location>
</feature>
<dbReference type="Pfam" id="PF04811">
    <property type="entry name" value="Sec23_trunk"/>
    <property type="match status" value="1"/>
</dbReference>
<name>A0AA36NFQ7_9DINO</name>
<dbReference type="SUPFAM" id="SSF53300">
    <property type="entry name" value="vWA-like"/>
    <property type="match status" value="1"/>
</dbReference>
<dbReference type="Gene3D" id="1.20.120.730">
    <property type="entry name" value="Sec23/Sec24 helical domain"/>
    <property type="match status" value="1"/>
</dbReference>
<keyword evidence="10" id="KW-1185">Reference proteome</keyword>
<dbReference type="InterPro" id="IPR050550">
    <property type="entry name" value="SEC23_SEC24_subfamily"/>
</dbReference>
<evidence type="ECO:0000256" key="1">
    <source>
        <dbReference type="ARBA" id="ARBA00008334"/>
    </source>
</evidence>
<dbReference type="SUPFAM" id="SSF81811">
    <property type="entry name" value="Helical domain of Sec23/24"/>
    <property type="match status" value="1"/>
</dbReference>
<organism evidence="9 10">
    <name type="scientific">Effrenium voratum</name>
    <dbReference type="NCBI Taxonomy" id="2562239"/>
    <lineage>
        <taxon>Eukaryota</taxon>
        <taxon>Sar</taxon>
        <taxon>Alveolata</taxon>
        <taxon>Dinophyceae</taxon>
        <taxon>Suessiales</taxon>
        <taxon>Symbiodiniaceae</taxon>
        <taxon>Effrenium</taxon>
    </lineage>
</organism>
<feature type="compositionally biased region" description="Basic and acidic residues" evidence="4">
    <location>
        <begin position="21"/>
        <end position="32"/>
    </location>
</feature>
<evidence type="ECO:0000259" key="6">
    <source>
        <dbReference type="Pfam" id="PF04811"/>
    </source>
</evidence>
<keyword evidence="2" id="KW-0813">Transport</keyword>
<comment type="similarity">
    <text evidence="1">Belongs to the SEC23/SEC24 family. SEC24 subfamily.</text>
</comment>
<dbReference type="GO" id="GO:0070971">
    <property type="term" value="C:endoplasmic reticulum exit site"/>
    <property type="evidence" value="ECO:0007669"/>
    <property type="project" value="TreeGrafter"/>
</dbReference>
<dbReference type="InterPro" id="IPR036465">
    <property type="entry name" value="vWFA_dom_sf"/>
</dbReference>
<feature type="region of interest" description="Disordered" evidence="4">
    <location>
        <begin position="375"/>
        <end position="403"/>
    </location>
</feature>
<keyword evidence="3" id="KW-0653">Protein transport</keyword>
<dbReference type="InterPro" id="IPR029006">
    <property type="entry name" value="ADF-H/Gelsolin-like_dom_sf"/>
</dbReference>
<dbReference type="InterPro" id="IPR006900">
    <property type="entry name" value="Sec23/24_helical_dom"/>
</dbReference>
<reference evidence="9" key="1">
    <citation type="submission" date="2023-08" db="EMBL/GenBank/DDBJ databases">
        <authorList>
            <person name="Chen Y."/>
            <person name="Shah S."/>
            <person name="Dougan E. K."/>
            <person name="Thang M."/>
            <person name="Chan C."/>
        </authorList>
    </citation>
    <scope>NUCLEOTIDE SEQUENCE</scope>
</reference>
<dbReference type="AlphaFoldDB" id="A0AA36NFQ7"/>
<evidence type="ECO:0000256" key="2">
    <source>
        <dbReference type="ARBA" id="ARBA00022448"/>
    </source>
</evidence>
<protein>
    <submittedName>
        <fullName evidence="9">Uncharacterized protein</fullName>
    </submittedName>
</protein>
<dbReference type="Pfam" id="PF08033">
    <property type="entry name" value="Sec23_BS"/>
    <property type="match status" value="1"/>
</dbReference>
<feature type="region of interest" description="Disordered" evidence="4">
    <location>
        <begin position="785"/>
        <end position="814"/>
    </location>
</feature>
<evidence type="ECO:0000313" key="9">
    <source>
        <dbReference type="EMBL" id="CAJ1400418.1"/>
    </source>
</evidence>
<dbReference type="Gene3D" id="3.40.50.410">
    <property type="entry name" value="von Willebrand factor, type A domain"/>
    <property type="match status" value="1"/>
</dbReference>
<dbReference type="InterPro" id="IPR006895">
    <property type="entry name" value="Znf_Sec23_Sec24"/>
</dbReference>
<dbReference type="InterPro" id="IPR036175">
    <property type="entry name" value="Sec23/24_helical_dom_sf"/>
</dbReference>
<dbReference type="InterPro" id="IPR006896">
    <property type="entry name" value="Sec23/24_trunk_dom"/>
</dbReference>
<evidence type="ECO:0000256" key="3">
    <source>
        <dbReference type="ARBA" id="ARBA00022927"/>
    </source>
</evidence>
<dbReference type="Proteomes" id="UP001178507">
    <property type="component" value="Unassembled WGS sequence"/>
</dbReference>
<evidence type="ECO:0000313" key="10">
    <source>
        <dbReference type="Proteomes" id="UP001178507"/>
    </source>
</evidence>
<dbReference type="Pfam" id="PF04810">
    <property type="entry name" value="zf-Sec23_Sec24"/>
    <property type="match status" value="1"/>
</dbReference>
<evidence type="ECO:0000259" key="7">
    <source>
        <dbReference type="Pfam" id="PF04815"/>
    </source>
</evidence>
<gene>
    <name evidence="9" type="ORF">EVOR1521_LOCUS23756</name>
</gene>
<dbReference type="GO" id="GO:0008270">
    <property type="term" value="F:zinc ion binding"/>
    <property type="evidence" value="ECO:0007669"/>
    <property type="project" value="InterPro"/>
</dbReference>